<dbReference type="PROSITE" id="PS50935">
    <property type="entry name" value="SSB"/>
    <property type="match status" value="1"/>
</dbReference>
<organism evidence="3 4">
    <name type="scientific">Ascodesmis nigricans</name>
    <dbReference type="NCBI Taxonomy" id="341454"/>
    <lineage>
        <taxon>Eukaryota</taxon>
        <taxon>Fungi</taxon>
        <taxon>Dikarya</taxon>
        <taxon>Ascomycota</taxon>
        <taxon>Pezizomycotina</taxon>
        <taxon>Pezizomycetes</taxon>
        <taxon>Pezizales</taxon>
        <taxon>Ascodesmidaceae</taxon>
        <taxon>Ascodesmis</taxon>
    </lineage>
</organism>
<evidence type="ECO:0000256" key="1">
    <source>
        <dbReference type="ARBA" id="ARBA00023125"/>
    </source>
</evidence>
<dbReference type="InterPro" id="IPR000424">
    <property type="entry name" value="Primosome_PriB/ssb"/>
</dbReference>
<dbReference type="CDD" id="cd04496">
    <property type="entry name" value="SSB_OBF"/>
    <property type="match status" value="1"/>
</dbReference>
<dbReference type="InterPro" id="IPR011344">
    <property type="entry name" value="ssDNA-bd"/>
</dbReference>
<dbReference type="Gene3D" id="2.40.50.140">
    <property type="entry name" value="Nucleic acid-binding proteins"/>
    <property type="match status" value="1"/>
</dbReference>
<keyword evidence="1 2" id="KW-0238">DNA-binding</keyword>
<dbReference type="OrthoDB" id="1078367at2759"/>
<dbReference type="NCBIfam" id="TIGR00621">
    <property type="entry name" value="ssb"/>
    <property type="match status" value="1"/>
</dbReference>
<dbReference type="AlphaFoldDB" id="A0A4S2MRQ7"/>
<evidence type="ECO:0000313" key="4">
    <source>
        <dbReference type="Proteomes" id="UP000298138"/>
    </source>
</evidence>
<protein>
    <submittedName>
        <fullName evidence="3">Putative ssDNA binding protein</fullName>
    </submittedName>
</protein>
<evidence type="ECO:0000256" key="2">
    <source>
        <dbReference type="PROSITE-ProRule" id="PRU00252"/>
    </source>
</evidence>
<proteinExistence type="predicted"/>
<dbReference type="InParanoid" id="A0A4S2MRQ7"/>
<dbReference type="GO" id="GO:0003697">
    <property type="term" value="F:single-stranded DNA binding"/>
    <property type="evidence" value="ECO:0007669"/>
    <property type="project" value="InterPro"/>
</dbReference>
<sequence>MSALRALRSASIPNARGFSTSAPRSFGIAKMNILGNLTNDVELTSTNSGLTVAKYSVAVDVRAKSGNDNTSFFRVSAFEPTDYVKNLKKGTQVFVEADAAMKKYETKEGHPAVALDLVQRRLTVLRRPRNEEPTEE</sequence>
<gene>
    <name evidence="3" type="ORF">EX30DRAFT_343716</name>
</gene>
<dbReference type="GO" id="GO:0006260">
    <property type="term" value="P:DNA replication"/>
    <property type="evidence" value="ECO:0007669"/>
    <property type="project" value="InterPro"/>
</dbReference>
<dbReference type="EMBL" id="ML220148">
    <property type="protein sequence ID" value="TGZ77807.1"/>
    <property type="molecule type" value="Genomic_DNA"/>
</dbReference>
<name>A0A4S2MRQ7_9PEZI</name>
<evidence type="ECO:0000313" key="3">
    <source>
        <dbReference type="EMBL" id="TGZ77807.1"/>
    </source>
</evidence>
<keyword evidence="4" id="KW-1185">Reference proteome</keyword>
<dbReference type="Pfam" id="PF00436">
    <property type="entry name" value="SSB"/>
    <property type="match status" value="1"/>
</dbReference>
<accession>A0A4S2MRQ7</accession>
<dbReference type="SUPFAM" id="SSF50249">
    <property type="entry name" value="Nucleic acid-binding proteins"/>
    <property type="match status" value="1"/>
</dbReference>
<dbReference type="Proteomes" id="UP000298138">
    <property type="component" value="Unassembled WGS sequence"/>
</dbReference>
<dbReference type="FunCoup" id="A0A4S2MRQ7">
    <property type="interactions" value="168"/>
</dbReference>
<dbReference type="STRING" id="341454.A0A4S2MRQ7"/>
<reference evidence="3 4" key="1">
    <citation type="submission" date="2019-04" db="EMBL/GenBank/DDBJ databases">
        <title>Comparative genomics and transcriptomics to analyze fruiting body development in filamentous ascomycetes.</title>
        <authorList>
            <consortium name="DOE Joint Genome Institute"/>
            <person name="Lutkenhaus R."/>
            <person name="Traeger S."/>
            <person name="Breuer J."/>
            <person name="Kuo A."/>
            <person name="Lipzen A."/>
            <person name="Pangilinan J."/>
            <person name="Dilworth D."/>
            <person name="Sandor L."/>
            <person name="Poggeler S."/>
            <person name="Barry K."/>
            <person name="Grigoriev I.V."/>
            <person name="Nowrousian M."/>
        </authorList>
    </citation>
    <scope>NUCLEOTIDE SEQUENCE [LARGE SCALE GENOMIC DNA]</scope>
    <source>
        <strain evidence="3 4">CBS 389.68</strain>
    </source>
</reference>
<dbReference type="InterPro" id="IPR012340">
    <property type="entry name" value="NA-bd_OB-fold"/>
</dbReference>